<evidence type="ECO:0000313" key="2">
    <source>
        <dbReference type="EMBL" id="VTR34796.1"/>
    </source>
</evidence>
<evidence type="ECO:0000256" key="1">
    <source>
        <dbReference type="SAM" id="MobiDB-lite"/>
    </source>
</evidence>
<protein>
    <submittedName>
        <fullName evidence="2">Exonuclease subunit SbcC</fullName>
    </submittedName>
</protein>
<feature type="region of interest" description="Disordered" evidence="1">
    <location>
        <begin position="25"/>
        <end position="44"/>
    </location>
</feature>
<keyword evidence="2" id="KW-0269">Exonuclease</keyword>
<reference evidence="2" key="1">
    <citation type="submission" date="2019-05" db="EMBL/GenBank/DDBJ databases">
        <authorList>
            <consortium name="Pathogen Informatics"/>
        </authorList>
    </citation>
    <scope>NUCLEOTIDE SEQUENCE [LARGE SCALE GENOMIC DNA]</scope>
    <source>
        <strain evidence="2">NCTC12965</strain>
    </source>
</reference>
<dbReference type="GO" id="GO:0004527">
    <property type="term" value="F:exonuclease activity"/>
    <property type="evidence" value="ECO:0007669"/>
    <property type="project" value="UniProtKB-KW"/>
</dbReference>
<dbReference type="EMBL" id="CABEEZ010000077">
    <property type="protein sequence ID" value="VTR34796.1"/>
    <property type="molecule type" value="Genomic_DNA"/>
</dbReference>
<organism evidence="2">
    <name type="scientific">Serratia fonticola</name>
    <dbReference type="NCBI Taxonomy" id="47917"/>
    <lineage>
        <taxon>Bacteria</taxon>
        <taxon>Pseudomonadati</taxon>
        <taxon>Pseudomonadota</taxon>
        <taxon>Gammaproteobacteria</taxon>
        <taxon>Enterobacterales</taxon>
        <taxon>Yersiniaceae</taxon>
        <taxon>Serratia</taxon>
    </lineage>
</organism>
<proteinExistence type="predicted"/>
<dbReference type="AlphaFoldDB" id="A0A4U9UMT6"/>
<keyword evidence="2" id="KW-0378">Hydrolase</keyword>
<gene>
    <name evidence="2" type="ORF">NCTC12965_03690</name>
</gene>
<keyword evidence="2" id="KW-0540">Nuclease</keyword>
<name>A0A4U9UMT6_SERFO</name>
<sequence length="56" mass="5931">MTRHTAESLAEVEFEVKGVGLSRLLEPTPGEKRSGRQPAGSKVELALRADGKILGG</sequence>
<accession>A0A4U9UMT6</accession>